<organism evidence="1 2">
    <name type="scientific">Gigaspora margarita</name>
    <dbReference type="NCBI Taxonomy" id="4874"/>
    <lineage>
        <taxon>Eukaryota</taxon>
        <taxon>Fungi</taxon>
        <taxon>Fungi incertae sedis</taxon>
        <taxon>Mucoromycota</taxon>
        <taxon>Glomeromycotina</taxon>
        <taxon>Glomeromycetes</taxon>
        <taxon>Diversisporales</taxon>
        <taxon>Gigasporaceae</taxon>
        <taxon>Gigaspora</taxon>
    </lineage>
</organism>
<sequence length="153" mass="18192">FVPSNEQTKDDYTNLLFESRKQINNNQSQLIIDEEDSDIYKKYNDPHFKNYCLIELPINTKGLYNLVKATSYLSLQEYWDKFCTEEEYHQFLAEKIPKNYRFAKLSSILASNSAITNNLVLDLYNNEDLDNAYKRIRTIIIFTNLFKKENVIH</sequence>
<gene>
    <name evidence="1" type="ORF">GMARGA_LOCUS34801</name>
</gene>
<feature type="non-terminal residue" evidence="1">
    <location>
        <position position="1"/>
    </location>
</feature>
<dbReference type="EMBL" id="CAJVQB010062328">
    <property type="protein sequence ID" value="CAG8840203.1"/>
    <property type="molecule type" value="Genomic_DNA"/>
</dbReference>
<comment type="caution">
    <text evidence="1">The sequence shown here is derived from an EMBL/GenBank/DDBJ whole genome shotgun (WGS) entry which is preliminary data.</text>
</comment>
<proteinExistence type="predicted"/>
<dbReference type="Proteomes" id="UP000789901">
    <property type="component" value="Unassembled WGS sequence"/>
</dbReference>
<name>A0ABN7WTR0_GIGMA</name>
<evidence type="ECO:0000313" key="1">
    <source>
        <dbReference type="EMBL" id="CAG8840203.1"/>
    </source>
</evidence>
<evidence type="ECO:0000313" key="2">
    <source>
        <dbReference type="Proteomes" id="UP000789901"/>
    </source>
</evidence>
<accession>A0ABN7WTR0</accession>
<protein>
    <submittedName>
        <fullName evidence="1">6048_t:CDS:1</fullName>
    </submittedName>
</protein>
<reference evidence="1 2" key="1">
    <citation type="submission" date="2021-06" db="EMBL/GenBank/DDBJ databases">
        <authorList>
            <person name="Kallberg Y."/>
            <person name="Tangrot J."/>
            <person name="Rosling A."/>
        </authorList>
    </citation>
    <scope>NUCLEOTIDE SEQUENCE [LARGE SCALE GENOMIC DNA]</scope>
    <source>
        <strain evidence="1 2">120-4 pot B 10/14</strain>
    </source>
</reference>
<keyword evidence="2" id="KW-1185">Reference proteome</keyword>